<dbReference type="GO" id="GO:0003677">
    <property type="term" value="F:DNA binding"/>
    <property type="evidence" value="ECO:0007669"/>
    <property type="project" value="InterPro"/>
</dbReference>
<sequence length="69" mass="7892">MENKQNGYLKLKAYFVENGIKQSDVADLLDLSRSAFNSKLNRNKADFTLKQVRLICKTYGISASEFFLP</sequence>
<dbReference type="InterPro" id="IPR010982">
    <property type="entry name" value="Lambda_DNA-bd_dom_sf"/>
</dbReference>
<dbReference type="Pfam" id="PF08667">
    <property type="entry name" value="BetR"/>
    <property type="match status" value="1"/>
</dbReference>
<accession>A0A2B7YEG1</accession>
<dbReference type="PROSITE" id="PS50943">
    <property type="entry name" value="HTH_CROC1"/>
    <property type="match status" value="1"/>
</dbReference>
<dbReference type="SUPFAM" id="SSF47413">
    <property type="entry name" value="lambda repressor-like DNA-binding domains"/>
    <property type="match status" value="1"/>
</dbReference>
<dbReference type="SMART" id="SM00530">
    <property type="entry name" value="HTH_XRE"/>
    <property type="match status" value="1"/>
</dbReference>
<dbReference type="EMBL" id="NJGI01000001">
    <property type="protein sequence ID" value="PGH22454.1"/>
    <property type="molecule type" value="Genomic_DNA"/>
</dbReference>
<proteinExistence type="predicted"/>
<organism evidence="2 3">
    <name type="scientific">Fusobacterium nucleatum subsp. polymorphum</name>
    <name type="common">Fusobacterium polymorphum</name>
    <dbReference type="NCBI Taxonomy" id="76857"/>
    <lineage>
        <taxon>Bacteria</taxon>
        <taxon>Fusobacteriati</taxon>
        <taxon>Fusobacteriota</taxon>
        <taxon>Fusobacteriia</taxon>
        <taxon>Fusobacteriales</taxon>
        <taxon>Fusobacteriaceae</taxon>
        <taxon>Fusobacterium</taxon>
    </lineage>
</organism>
<dbReference type="InterPro" id="IPR001387">
    <property type="entry name" value="Cro/C1-type_HTH"/>
</dbReference>
<dbReference type="CDD" id="cd00093">
    <property type="entry name" value="HTH_XRE"/>
    <property type="match status" value="1"/>
</dbReference>
<evidence type="ECO:0000259" key="1">
    <source>
        <dbReference type="PROSITE" id="PS50943"/>
    </source>
</evidence>
<dbReference type="AlphaFoldDB" id="A0A2B7YEG1"/>
<dbReference type="RefSeq" id="WP_098702522.1">
    <property type="nucleotide sequence ID" value="NZ_NJGI01000001.1"/>
</dbReference>
<dbReference type="Gene3D" id="1.10.260.40">
    <property type="entry name" value="lambda repressor-like DNA-binding domains"/>
    <property type="match status" value="1"/>
</dbReference>
<feature type="domain" description="HTH cro/C1-type" evidence="1">
    <location>
        <begin position="11"/>
        <end position="66"/>
    </location>
</feature>
<evidence type="ECO:0000313" key="2">
    <source>
        <dbReference type="EMBL" id="PGH22454.1"/>
    </source>
</evidence>
<reference evidence="2 3" key="1">
    <citation type="submission" date="2017-06" db="EMBL/GenBank/DDBJ databases">
        <title>Genome sequencing of Fusobacterium nucleatum subsp. polymorphum KCOM 1232 (=ChDC F37).</title>
        <authorList>
            <person name="Kook J.-K."/>
            <person name="Park S.-N."/>
            <person name="Lim Y.K."/>
            <person name="Roh H."/>
        </authorList>
    </citation>
    <scope>NUCLEOTIDE SEQUENCE [LARGE SCALE GENOMIC DNA]</scope>
    <source>
        <strain evidence="3">KCOM 1232 ( ChDC F37)</strain>
    </source>
</reference>
<evidence type="ECO:0000313" key="3">
    <source>
        <dbReference type="Proteomes" id="UP000222862"/>
    </source>
</evidence>
<dbReference type="InterPro" id="IPR013975">
    <property type="entry name" value="Tscrpt_reg_BetR_N"/>
</dbReference>
<name>A0A2B7YEG1_FUSNP</name>
<comment type="caution">
    <text evidence="2">The sequence shown here is derived from an EMBL/GenBank/DDBJ whole genome shotgun (WGS) entry which is preliminary data.</text>
</comment>
<dbReference type="Proteomes" id="UP000222862">
    <property type="component" value="Unassembled WGS sequence"/>
</dbReference>
<protein>
    <submittedName>
        <fullName evidence="2">Transcriptional regulator</fullName>
    </submittedName>
</protein>
<gene>
    <name evidence="2" type="ORF">RN96_04770</name>
</gene>